<dbReference type="AlphaFoldDB" id="Q2M5M8"/>
<reference evidence="1" key="1">
    <citation type="journal article" date="2004" name="Environ. Microbiol.">
        <title>Physiological and molecular genetic evaluation of the dechlorination agent, pyridine-2,6-bis(monothiocarboxylic acid) (PDTC) as a secondary siderophore of Pseudomonas.</title>
        <authorList>
            <person name="Lewis T.A."/>
            <person name="Leach L."/>
            <person name="Morales S."/>
            <person name="Austin P.R."/>
            <person name="Hartwell H.J."/>
            <person name="Kaplan B."/>
            <person name="Forker C."/>
            <person name="Meyer J.M."/>
        </authorList>
    </citation>
    <scope>NUCLEOTIDE SEQUENCE</scope>
    <source>
        <strain evidence="1">DSM 3601</strain>
    </source>
</reference>
<accession>Q2M5M8</accession>
<organism evidence="1">
    <name type="scientific">Pseudomonas putida</name>
    <name type="common">Arthrobacter siderocapsulatus</name>
    <dbReference type="NCBI Taxonomy" id="303"/>
    <lineage>
        <taxon>Bacteria</taxon>
        <taxon>Pseudomonadati</taxon>
        <taxon>Pseudomonadota</taxon>
        <taxon>Gammaproteobacteria</taxon>
        <taxon>Pseudomonadales</taxon>
        <taxon>Pseudomonadaceae</taxon>
        <taxon>Pseudomonas</taxon>
    </lineage>
</organism>
<evidence type="ECO:0000313" key="1">
    <source>
        <dbReference type="EMBL" id="ABC68366.1"/>
    </source>
</evidence>
<reference evidence="1" key="2">
    <citation type="submission" date="2005-12" db="EMBL/GenBank/DDBJ databases">
        <authorList>
            <person name="Leach L."/>
            <person name="Austin P.R."/>
            <person name="Lewis T.A."/>
        </authorList>
    </citation>
    <scope>NUCLEOTIDE SEQUENCE</scope>
    <source>
        <strain evidence="1">DSM 3601</strain>
    </source>
</reference>
<name>Q2M5M8_PSEPU</name>
<sequence length="72" mass="7695">MLAKYKIDPGHDTSAMMWAENQGHTIANAKLVAGKLEAADKAIMAQDLPFNKEAFAMTGELQKIGAEIFGGS</sequence>
<protein>
    <submittedName>
        <fullName evidence="1">Uncharacterized protein</fullName>
    </submittedName>
</protein>
<dbReference type="EMBL" id="AY319946">
    <property type="protein sequence ID" value="ABC68366.1"/>
    <property type="molecule type" value="Genomic_DNA"/>
</dbReference>
<proteinExistence type="predicted"/>